<evidence type="ECO:0000256" key="1">
    <source>
        <dbReference type="SAM" id="MobiDB-lite"/>
    </source>
</evidence>
<evidence type="ECO:0000313" key="5">
    <source>
        <dbReference type="EMBL" id="RAL20954.1"/>
    </source>
</evidence>
<reference evidence="5 6" key="1">
    <citation type="submission" date="2018-05" db="EMBL/GenBank/DDBJ databases">
        <title>Lujinxingia marina gen. nov. sp. nov., a new facultative anaerobic member of the class Deltaproteobacteria, and proposal of Lujinxingaceae fam. nov.</title>
        <authorList>
            <person name="Li C.-M."/>
        </authorList>
    </citation>
    <scope>NUCLEOTIDE SEQUENCE [LARGE SCALE GENOMIC DNA]</scope>
    <source>
        <strain evidence="5 6">B210</strain>
    </source>
</reference>
<dbReference type="SUPFAM" id="SSF49464">
    <property type="entry name" value="Carboxypeptidase regulatory domain-like"/>
    <property type="match status" value="1"/>
</dbReference>
<dbReference type="AlphaFoldDB" id="A0A328C4M9"/>
<dbReference type="Gene3D" id="2.60.40.1120">
    <property type="entry name" value="Carboxypeptidase-like, regulatory domain"/>
    <property type="match status" value="2"/>
</dbReference>
<comment type="caution">
    <text evidence="5">The sequence shown here is derived from an EMBL/GenBank/DDBJ whole genome shotgun (WGS) entry which is preliminary data.</text>
</comment>
<keyword evidence="6" id="KW-1185">Reference proteome</keyword>
<evidence type="ECO:0000259" key="4">
    <source>
        <dbReference type="Pfam" id="PF08486"/>
    </source>
</evidence>
<gene>
    <name evidence="5" type="ORF">DL240_14890</name>
</gene>
<evidence type="ECO:0000256" key="3">
    <source>
        <dbReference type="SAM" id="SignalP"/>
    </source>
</evidence>
<feature type="region of interest" description="Disordered" evidence="1">
    <location>
        <begin position="472"/>
        <end position="532"/>
    </location>
</feature>
<protein>
    <recommendedName>
        <fullName evidence="4">Sporulation stage II protein D amidase enhancer LytB N-terminal domain-containing protein</fullName>
    </recommendedName>
</protein>
<sequence length="576" mass="61681">MRALFVALVALVMMVYLPAASAGELSGRLADGWTDTPIAGATIEVLGLGERTTTDAHGRWTFDLPEGVYELSIAAPVFGEIHASRLVHQRVPQVRPARAHVYTSEFHDRGATATTFPVGLPSFSGRINDPAGPMELWRLLGNNPSLASTFYEIPPSQPPIIRVGRRSDPTGRQGCTDASNPIVAINEMTLDEYVKGVLPPEIGVFRSLPGASEVYKAFAIAARSYGLWFVLRYGPGNRRELNRALPPHNYTWFHIDDTACNQRYDDQRLTITTDAAEAVSELIMVKRGETSTIDKYEYAASCGRHGSRPAYQSALVPDQPPTDACAGSWCGHGSCAAHEDNPNVPGSDRCLVRGICQWGAISWAGHGRDYTWLLVHYQPNTELRTLSAANSDPAVRLTGYVYEDPDNIIDSVIAGATVTLSDGQQTTSGANGVYTFEAVLLSETMVTIEATAPGYLSASRDKDLVSGVTNWGSIRLERDPSPNPEEPSDAGDSNDSGDPGDVGIPSDTETSPGSDSDTPSPRPPGPTQEGEMSLLSASTGVSGGCQAMPGYPGIPALFGALGFMLVALRRRLTRAS</sequence>
<accession>A0A328C4M9</accession>
<feature type="chain" id="PRO_5016257953" description="Sporulation stage II protein D amidase enhancer LytB N-terminal domain-containing protein" evidence="3">
    <location>
        <begin position="23"/>
        <end position="576"/>
    </location>
</feature>
<dbReference type="Proteomes" id="UP000249169">
    <property type="component" value="Unassembled WGS sequence"/>
</dbReference>
<evidence type="ECO:0000313" key="6">
    <source>
        <dbReference type="Proteomes" id="UP000249169"/>
    </source>
</evidence>
<dbReference type="InterPro" id="IPR013693">
    <property type="entry name" value="SpoIID/LytB_N"/>
</dbReference>
<feature type="domain" description="Sporulation stage II protein D amidase enhancer LytB N-terminal" evidence="4">
    <location>
        <begin position="182"/>
        <end position="280"/>
    </location>
</feature>
<keyword evidence="2" id="KW-1133">Transmembrane helix</keyword>
<dbReference type="Pfam" id="PF08486">
    <property type="entry name" value="SpoIID"/>
    <property type="match status" value="1"/>
</dbReference>
<dbReference type="EMBL" id="QHKO01000007">
    <property type="protein sequence ID" value="RAL20954.1"/>
    <property type="molecule type" value="Genomic_DNA"/>
</dbReference>
<feature type="signal peptide" evidence="3">
    <location>
        <begin position="1"/>
        <end position="22"/>
    </location>
</feature>
<feature type="transmembrane region" description="Helical" evidence="2">
    <location>
        <begin position="550"/>
        <end position="568"/>
    </location>
</feature>
<dbReference type="SUPFAM" id="SSF49452">
    <property type="entry name" value="Starch-binding domain-like"/>
    <property type="match status" value="1"/>
</dbReference>
<dbReference type="GO" id="GO:0030246">
    <property type="term" value="F:carbohydrate binding"/>
    <property type="evidence" value="ECO:0007669"/>
    <property type="project" value="InterPro"/>
</dbReference>
<keyword evidence="2" id="KW-0472">Membrane</keyword>
<keyword evidence="2" id="KW-0812">Transmembrane</keyword>
<dbReference type="InterPro" id="IPR013784">
    <property type="entry name" value="Carb-bd-like_fold"/>
</dbReference>
<dbReference type="Pfam" id="PF13620">
    <property type="entry name" value="CarboxypepD_reg"/>
    <property type="match status" value="1"/>
</dbReference>
<dbReference type="OrthoDB" id="6013676at2"/>
<name>A0A328C4M9_9DELT</name>
<dbReference type="RefSeq" id="WP_111730685.1">
    <property type="nucleotide sequence ID" value="NZ_QHKO01000007.1"/>
</dbReference>
<organism evidence="5 6">
    <name type="scientific">Lujinxingia litoralis</name>
    <dbReference type="NCBI Taxonomy" id="2211119"/>
    <lineage>
        <taxon>Bacteria</taxon>
        <taxon>Deltaproteobacteria</taxon>
        <taxon>Bradymonadales</taxon>
        <taxon>Lujinxingiaceae</taxon>
        <taxon>Lujinxingia</taxon>
    </lineage>
</organism>
<feature type="compositionally biased region" description="Low complexity" evidence="1">
    <location>
        <begin position="505"/>
        <end position="519"/>
    </location>
</feature>
<proteinExistence type="predicted"/>
<evidence type="ECO:0000256" key="2">
    <source>
        <dbReference type="SAM" id="Phobius"/>
    </source>
</evidence>
<keyword evidence="3" id="KW-0732">Signal</keyword>
<dbReference type="InterPro" id="IPR008969">
    <property type="entry name" value="CarboxyPept-like_regulatory"/>
</dbReference>